<evidence type="ECO:0000256" key="2">
    <source>
        <dbReference type="ARBA" id="ARBA00022723"/>
    </source>
</evidence>
<proteinExistence type="predicted"/>
<protein>
    <recommendedName>
        <fullName evidence="3">DDE Tnp4 domain-containing protein</fullName>
    </recommendedName>
</protein>
<organism>
    <name type="scientific">Solenopsis invicta</name>
    <name type="common">Red imported fire ant</name>
    <name type="synonym">Solenopsis wagneri</name>
    <dbReference type="NCBI Taxonomy" id="13686"/>
    <lineage>
        <taxon>Eukaryota</taxon>
        <taxon>Metazoa</taxon>
        <taxon>Ecdysozoa</taxon>
        <taxon>Arthropoda</taxon>
        <taxon>Hexapoda</taxon>
        <taxon>Insecta</taxon>
        <taxon>Pterygota</taxon>
        <taxon>Neoptera</taxon>
        <taxon>Endopterygota</taxon>
        <taxon>Hymenoptera</taxon>
        <taxon>Apocrita</taxon>
        <taxon>Aculeata</taxon>
        <taxon>Formicoidea</taxon>
        <taxon>Formicidae</taxon>
        <taxon>Myrmicinae</taxon>
        <taxon>Solenopsis</taxon>
    </lineage>
</organism>
<gene>
    <name evidence="4" type="ORF">SINV_08580</name>
</gene>
<sequence length="290" mass="33830">MKTDLLIFETGLTVTQFSKVLCFIKPYEILEKTFVEKYLSFPRNQDEALKHLTETSKIFYNPNGDKIIMIFDGTYLFIQKNVDFSFQRNTYYSHKSRNLIKPMMAVYPDGYIAAVFGPYPGKINDVSIMNELLGQNYWSAFKEGDVLIIDRGFRDANPYIEKKGYISKMPSFSDVTKLRFQVEKVNGNVKLKYKYFSQIIQNSVSSELFNDFKVVCALYNLILSPFVSSELEKDIAYIMLEKSNQPNLLQVLIKEENLNVRHSNFESIQDSQIDFPRFDLTQQTRNDWIG</sequence>
<dbReference type="PANTHER" id="PTHR23080">
    <property type="entry name" value="THAP DOMAIN PROTEIN"/>
    <property type="match status" value="1"/>
</dbReference>
<reference evidence="4" key="1">
    <citation type="journal article" date="2011" name="Proc. Natl. Acad. Sci. U.S.A.">
        <title>The genome of the fire ant Solenopsis invicta.</title>
        <authorList>
            <person name="Wurm Y."/>
            <person name="Wang J."/>
            <person name="Riba-Grognuz O."/>
            <person name="Corona M."/>
            <person name="Nygaard S."/>
            <person name="Hunt B.G."/>
            <person name="Ingram K.K."/>
            <person name="Falquet L."/>
            <person name="Nipitwattanaphon M."/>
            <person name="Gotzek D."/>
            <person name="Dijkstra M.B."/>
            <person name="Oettler J."/>
            <person name="Comtesse F."/>
            <person name="Shih C.J."/>
            <person name="Wu W.J."/>
            <person name="Yang C.C."/>
            <person name="Thomas J."/>
            <person name="Beaudoing E."/>
            <person name="Pradervand S."/>
            <person name="Flegel V."/>
            <person name="Cook E.D."/>
            <person name="Fabbretti R."/>
            <person name="Stockinger H."/>
            <person name="Long L."/>
            <person name="Farmerie W.G."/>
            <person name="Oakey J."/>
            <person name="Boomsma J.J."/>
            <person name="Pamilo P."/>
            <person name="Yi S.V."/>
            <person name="Heinze J."/>
            <person name="Goodisman M.A."/>
            <person name="Farinelli L."/>
            <person name="Harshman K."/>
            <person name="Hulo N."/>
            <person name="Cerutti L."/>
            <person name="Xenarios I."/>
            <person name="Shoemaker D."/>
            <person name="Keller L."/>
        </authorList>
    </citation>
    <scope>NUCLEOTIDE SEQUENCE [LARGE SCALE GENOMIC DNA]</scope>
</reference>
<dbReference type="EMBL" id="GL769977">
    <property type="protein sequence ID" value="EFZ10271.1"/>
    <property type="molecule type" value="Genomic_DNA"/>
</dbReference>
<dbReference type="HOGENOM" id="CLU_781320_0_0_1"/>
<accession>E9JA82</accession>
<keyword evidence="2" id="KW-0479">Metal-binding</keyword>
<dbReference type="InterPro" id="IPR027806">
    <property type="entry name" value="HARBI1_dom"/>
</dbReference>
<name>E9JA82_SOLIN</name>
<evidence type="ECO:0000256" key="1">
    <source>
        <dbReference type="ARBA" id="ARBA00001968"/>
    </source>
</evidence>
<dbReference type="OMA" id="FRDANPY"/>
<dbReference type="AlphaFoldDB" id="E9JA82"/>
<dbReference type="PANTHER" id="PTHR23080:SF141">
    <property type="entry name" value="TRANSPOSASE HELIX-TURN-HELIX DOMAIN-CONTAINING PROTEIN"/>
    <property type="match status" value="1"/>
</dbReference>
<evidence type="ECO:0000259" key="3">
    <source>
        <dbReference type="Pfam" id="PF13359"/>
    </source>
</evidence>
<feature type="domain" description="DDE Tnp4" evidence="3">
    <location>
        <begin position="72"/>
        <end position="220"/>
    </location>
</feature>
<evidence type="ECO:0000313" key="4">
    <source>
        <dbReference type="EMBL" id="EFZ10271.1"/>
    </source>
</evidence>
<comment type="cofactor">
    <cofactor evidence="1">
        <name>a divalent metal cation</name>
        <dbReference type="ChEBI" id="CHEBI:60240"/>
    </cofactor>
</comment>
<feature type="non-terminal residue" evidence="4">
    <location>
        <position position="290"/>
    </location>
</feature>
<dbReference type="GO" id="GO:0046872">
    <property type="term" value="F:metal ion binding"/>
    <property type="evidence" value="ECO:0007669"/>
    <property type="project" value="UniProtKB-KW"/>
</dbReference>
<dbReference type="Pfam" id="PF13359">
    <property type="entry name" value="DDE_Tnp_4"/>
    <property type="match status" value="1"/>
</dbReference>